<proteinExistence type="predicted"/>
<evidence type="ECO:0000256" key="7">
    <source>
        <dbReference type="ARBA" id="ARBA00023136"/>
    </source>
</evidence>
<dbReference type="GO" id="GO:0007200">
    <property type="term" value="P:phospholipase C-activating G protein-coupled receptor signaling pathway"/>
    <property type="evidence" value="ECO:0007669"/>
    <property type="project" value="TreeGrafter"/>
</dbReference>
<evidence type="ECO:0000256" key="11">
    <source>
        <dbReference type="ARBA" id="ARBA00031591"/>
    </source>
</evidence>
<dbReference type="PROSITE" id="PS50262">
    <property type="entry name" value="G_PROTEIN_RECEP_F1_2"/>
    <property type="match status" value="1"/>
</dbReference>
<dbReference type="PRINTS" id="PR00428">
    <property type="entry name" value="PROSTAGLNDNR"/>
</dbReference>
<dbReference type="PANTHER" id="PTHR11866">
    <property type="entry name" value="G-PROTEIN COUPLED RECEPTOR FAMILY 1 MEMBER"/>
    <property type="match status" value="1"/>
</dbReference>
<feature type="region of interest" description="Disordered" evidence="13">
    <location>
        <begin position="1"/>
        <end position="280"/>
    </location>
</feature>
<dbReference type="GO" id="GO:0005886">
    <property type="term" value="C:plasma membrane"/>
    <property type="evidence" value="ECO:0007669"/>
    <property type="project" value="UniProtKB-SubCell"/>
</dbReference>
<evidence type="ECO:0000256" key="8">
    <source>
        <dbReference type="ARBA" id="ARBA00023170"/>
    </source>
</evidence>
<feature type="domain" description="G-protein coupled receptors family 1 profile" evidence="15">
    <location>
        <begin position="332"/>
        <end position="617"/>
    </location>
</feature>
<feature type="compositionally biased region" description="Low complexity" evidence="13">
    <location>
        <begin position="247"/>
        <end position="272"/>
    </location>
</feature>
<dbReference type="FunCoup" id="A0A7N4PE56">
    <property type="interactions" value="1352"/>
</dbReference>
<dbReference type="Ensembl" id="ENSSHAT00000034634.1">
    <property type="protein sequence ID" value="ENSSHAP00000036328.1"/>
    <property type="gene ID" value="ENSSHAG00000029066.1"/>
</dbReference>
<keyword evidence="3" id="KW-1003">Cell membrane</keyword>
<dbReference type="GO" id="GO:0060455">
    <property type="term" value="P:negative regulation of gastric acid secretion"/>
    <property type="evidence" value="ECO:0007669"/>
    <property type="project" value="TreeGrafter"/>
</dbReference>
<dbReference type="Gene3D" id="1.20.1070.10">
    <property type="entry name" value="Rhodopsin 7-helix transmembrane proteins"/>
    <property type="match status" value="1"/>
</dbReference>
<dbReference type="InterPro" id="IPR008365">
    <property type="entry name" value="Prostanoid_rcpt"/>
</dbReference>
<dbReference type="AlphaFoldDB" id="A0A7N4PE56"/>
<protein>
    <recommendedName>
        <fullName evidence="2">Prostaglandin E2 receptor EP3 subtype</fullName>
    </recommendedName>
    <alternativeName>
        <fullName evidence="11">Prostanoid EP3 receptor</fullName>
    </alternativeName>
</protein>
<evidence type="ECO:0000256" key="10">
    <source>
        <dbReference type="ARBA" id="ARBA00023224"/>
    </source>
</evidence>
<name>A0A7N4PE56_SARHA</name>
<evidence type="ECO:0000256" key="9">
    <source>
        <dbReference type="ARBA" id="ARBA00023180"/>
    </source>
</evidence>
<keyword evidence="4 14" id="KW-0812">Transmembrane</keyword>
<evidence type="ECO:0000256" key="14">
    <source>
        <dbReference type="SAM" id="Phobius"/>
    </source>
</evidence>
<dbReference type="GO" id="GO:0007204">
    <property type="term" value="P:positive regulation of cytosolic calcium ion concentration"/>
    <property type="evidence" value="ECO:0007669"/>
    <property type="project" value="TreeGrafter"/>
</dbReference>
<keyword evidence="10" id="KW-0807">Transducer</keyword>
<dbReference type="GO" id="GO:0004957">
    <property type="term" value="F:prostaglandin E receptor activity"/>
    <property type="evidence" value="ECO:0007669"/>
    <property type="project" value="InterPro"/>
</dbReference>
<feature type="region of interest" description="Disordered" evidence="13">
    <location>
        <begin position="291"/>
        <end position="310"/>
    </location>
</feature>
<evidence type="ECO:0000313" key="17">
    <source>
        <dbReference type="Proteomes" id="UP000007648"/>
    </source>
</evidence>
<dbReference type="InterPro" id="IPR000276">
    <property type="entry name" value="GPCR_Rhodpsn"/>
</dbReference>
<reference evidence="16" key="2">
    <citation type="submission" date="2025-08" db="UniProtKB">
        <authorList>
            <consortium name="Ensembl"/>
        </authorList>
    </citation>
    <scope>IDENTIFICATION</scope>
</reference>
<feature type="transmembrane region" description="Helical" evidence="14">
    <location>
        <begin position="496"/>
        <end position="521"/>
    </location>
</feature>
<gene>
    <name evidence="16" type="primary">PTGER3</name>
</gene>
<keyword evidence="6" id="KW-0297">G-protein coupled receptor</keyword>
<dbReference type="FunFam" id="1.20.1070.10:FF:000087">
    <property type="entry name" value="prostaglandin E2 receptor EP3 subtype"/>
    <property type="match status" value="1"/>
</dbReference>
<feature type="compositionally biased region" description="Basic residues" evidence="13">
    <location>
        <begin position="229"/>
        <end position="240"/>
    </location>
</feature>
<feature type="transmembrane region" description="Helical" evidence="14">
    <location>
        <begin position="549"/>
        <end position="575"/>
    </location>
</feature>
<dbReference type="PRINTS" id="PR00237">
    <property type="entry name" value="GPCRRHODOPSN"/>
</dbReference>
<feature type="transmembrane region" description="Helical" evidence="14">
    <location>
        <begin position="440"/>
        <end position="461"/>
    </location>
</feature>
<dbReference type="InParanoid" id="A0A7N4PE56"/>
<keyword evidence="5 14" id="KW-1133">Transmembrane helix</keyword>
<dbReference type="GO" id="GO:0014827">
    <property type="term" value="P:intestine smooth muscle contraction"/>
    <property type="evidence" value="ECO:0007669"/>
    <property type="project" value="TreeGrafter"/>
</dbReference>
<dbReference type="GO" id="GO:0006954">
    <property type="term" value="P:inflammatory response"/>
    <property type="evidence" value="ECO:0007669"/>
    <property type="project" value="TreeGrafter"/>
</dbReference>
<comment type="subcellular location">
    <subcellularLocation>
        <location evidence="1">Cell membrane</location>
        <topology evidence="1">Multi-pass membrane protein</topology>
    </subcellularLocation>
</comment>
<evidence type="ECO:0000256" key="12">
    <source>
        <dbReference type="ARBA" id="ARBA00046395"/>
    </source>
</evidence>
<dbReference type="PRINTS" id="PR00582">
    <property type="entry name" value="PRSTNOIDEP3R"/>
</dbReference>
<dbReference type="PRINTS" id="PR01788">
    <property type="entry name" value="PROSTANOIDR"/>
</dbReference>
<evidence type="ECO:0000256" key="5">
    <source>
        <dbReference type="ARBA" id="ARBA00022989"/>
    </source>
</evidence>
<feature type="compositionally biased region" description="Low complexity" evidence="13">
    <location>
        <begin position="156"/>
        <end position="176"/>
    </location>
</feature>
<dbReference type="Proteomes" id="UP000007648">
    <property type="component" value="Unassembled WGS sequence"/>
</dbReference>
<dbReference type="InterPro" id="IPR001244">
    <property type="entry name" value="Prostglndn_DP_rcpt"/>
</dbReference>
<feature type="transmembrane region" description="Helical" evidence="14">
    <location>
        <begin position="398"/>
        <end position="420"/>
    </location>
</feature>
<keyword evidence="17" id="KW-1185">Reference proteome</keyword>
<reference evidence="16" key="3">
    <citation type="submission" date="2025-09" db="UniProtKB">
        <authorList>
            <consortium name="Ensembl"/>
        </authorList>
    </citation>
    <scope>IDENTIFICATION</scope>
</reference>
<keyword evidence="9" id="KW-0325">Glycoprotein</keyword>
<dbReference type="InterPro" id="IPR017452">
    <property type="entry name" value="GPCR_Rhodpsn_7TM"/>
</dbReference>
<feature type="transmembrane region" description="Helical" evidence="14">
    <location>
        <begin position="354"/>
        <end position="378"/>
    </location>
</feature>
<feature type="compositionally biased region" description="Gly residues" evidence="13">
    <location>
        <begin position="210"/>
        <end position="228"/>
    </location>
</feature>
<feature type="compositionally biased region" description="Pro residues" evidence="13">
    <location>
        <begin position="177"/>
        <end position="190"/>
    </location>
</feature>
<feature type="compositionally biased region" description="Low complexity" evidence="13">
    <location>
        <begin position="114"/>
        <end position="125"/>
    </location>
</feature>
<dbReference type="GeneTree" id="ENSGT01030000234559"/>
<dbReference type="SUPFAM" id="SSF81321">
    <property type="entry name" value="Family A G protein-coupled receptor-like"/>
    <property type="match status" value="1"/>
</dbReference>
<evidence type="ECO:0000256" key="1">
    <source>
        <dbReference type="ARBA" id="ARBA00004651"/>
    </source>
</evidence>
<dbReference type="GO" id="GO:0007189">
    <property type="term" value="P:adenylate cyclase-activating G protein-coupled receptor signaling pathway"/>
    <property type="evidence" value="ECO:0007669"/>
    <property type="project" value="TreeGrafter"/>
</dbReference>
<dbReference type="Pfam" id="PF00001">
    <property type="entry name" value="7tm_1"/>
    <property type="match status" value="1"/>
</dbReference>
<evidence type="ECO:0000256" key="6">
    <source>
        <dbReference type="ARBA" id="ARBA00023040"/>
    </source>
</evidence>
<comment type="subunit">
    <text evidence="12">Interacts (via C-terminus) with MKLN1.</text>
</comment>
<keyword evidence="8" id="KW-0675">Receptor</keyword>
<feature type="compositionally biased region" description="Gly residues" evidence="13">
    <location>
        <begin position="139"/>
        <end position="155"/>
    </location>
</feature>
<feature type="transmembrane region" description="Helical" evidence="14">
    <location>
        <begin position="319"/>
        <end position="342"/>
    </location>
</feature>
<dbReference type="InterPro" id="IPR000265">
    <property type="entry name" value="Prostglndn_EP3_rcpt"/>
</dbReference>
<evidence type="ECO:0000313" key="16">
    <source>
        <dbReference type="Ensembl" id="ENSSHAP00000036328.1"/>
    </source>
</evidence>
<organism evidence="16 17">
    <name type="scientific">Sarcophilus harrisii</name>
    <name type="common">Tasmanian devil</name>
    <name type="synonym">Sarcophilus laniarius</name>
    <dbReference type="NCBI Taxonomy" id="9305"/>
    <lineage>
        <taxon>Eukaryota</taxon>
        <taxon>Metazoa</taxon>
        <taxon>Chordata</taxon>
        <taxon>Craniata</taxon>
        <taxon>Vertebrata</taxon>
        <taxon>Euteleostomi</taxon>
        <taxon>Mammalia</taxon>
        <taxon>Metatheria</taxon>
        <taxon>Dasyuromorphia</taxon>
        <taxon>Dasyuridae</taxon>
        <taxon>Sarcophilus</taxon>
    </lineage>
</organism>
<evidence type="ECO:0000259" key="15">
    <source>
        <dbReference type="PROSITE" id="PS50262"/>
    </source>
</evidence>
<evidence type="ECO:0000256" key="3">
    <source>
        <dbReference type="ARBA" id="ARBA00022475"/>
    </source>
</evidence>
<dbReference type="PANTHER" id="PTHR11866:SF10">
    <property type="entry name" value="PROSTAGLANDIN E2 RECEPTOR EP3 SUBTYPE"/>
    <property type="match status" value="1"/>
</dbReference>
<evidence type="ECO:0000256" key="4">
    <source>
        <dbReference type="ARBA" id="ARBA00022692"/>
    </source>
</evidence>
<evidence type="ECO:0000256" key="13">
    <source>
        <dbReference type="SAM" id="MobiDB-lite"/>
    </source>
</evidence>
<accession>A0A7N4PE56</accession>
<evidence type="ECO:0000256" key="2">
    <source>
        <dbReference type="ARBA" id="ARBA00015397"/>
    </source>
</evidence>
<reference evidence="16 17" key="1">
    <citation type="journal article" date="2011" name="Proc. Natl. Acad. Sci. U.S.A.">
        <title>Genetic diversity and population structure of the endangered marsupial Sarcophilus harrisii (Tasmanian devil).</title>
        <authorList>
            <person name="Miller W."/>
            <person name="Hayes V.M."/>
            <person name="Ratan A."/>
            <person name="Petersen D.C."/>
            <person name="Wittekindt N.E."/>
            <person name="Miller J."/>
            <person name="Walenz B."/>
            <person name="Knight J."/>
            <person name="Qi J."/>
            <person name="Zhao F."/>
            <person name="Wang Q."/>
            <person name="Bedoya-Reina O.C."/>
            <person name="Katiyar N."/>
            <person name="Tomsho L.P."/>
            <person name="Kasson L.M."/>
            <person name="Hardie R.A."/>
            <person name="Woodbridge P."/>
            <person name="Tindall E.A."/>
            <person name="Bertelsen M.F."/>
            <person name="Dixon D."/>
            <person name="Pyecroft S."/>
            <person name="Helgen K.M."/>
            <person name="Lesk A.M."/>
            <person name="Pringle T.H."/>
            <person name="Patterson N."/>
            <person name="Zhang Y."/>
            <person name="Kreiss A."/>
            <person name="Woods G.M."/>
            <person name="Jones M.E."/>
            <person name="Schuster S.C."/>
        </authorList>
    </citation>
    <scope>NUCLEOTIDE SEQUENCE [LARGE SCALE GENOMIC DNA]</scope>
</reference>
<sequence length="692" mass="72107">MPEQKEGLPPLPRPAGSSRADSRPPPLSPQTQRLVPGLPFPTCARTSPPFLPGGTGACPPISVGAREAAPCQPVPGATSQALPLPPPSRELRLAASPGGGSSRGRSRGRGASGGSPAPLLPRLRPAPVPGGRHRAPRQGAGGGGGAGLGPGGLPGRGSPRGILGPRLPSGARSPRGRPLPAPRGAPPPQPYREAGAGLGLLGGARPSGQCGCGGGGGGGGSGGSGGSGHHGRQHSPRGGRPRPPAAARPRTAGLAAAAAARQGDMKEAAGGTAPPGGAPFCSRLNHSYPGLWGSEPGAPPGGNGTGRGAAEEECGSVSVAYPLAMMITGLVGNALAMLLVSRSYRRKESRRKKSFLLCIGGLALTDLVGQLLTSPVVIAVYLSKRPWQQLDPSGRLCAFFGLSMTMFGLCPLFIASAMAVERALAIRAPHWYASHMKTRATRGVLLAGWLAGLAFALLPVAGVGHYTVQWPGTWCFISTGERGANGTASAHRRGNLFFASTFAFLGLSALAVTFVCNLATIKALVARCRAKATAAQAGARWGRITTETVIQLMGIMCVLSACWSPLLIMMLKMIFNQTSVEHCKTPNPQIERPKECDFFLTAVRLASLNQILDPWVYLLLRKILLRKFCQGEETSLRQGIHWEVKTGTLRTHVDERGPSQIQKDGYLKEKTASKGFLCARKTYRLWILQRSL</sequence>
<keyword evidence="7 14" id="KW-0472">Membrane</keyword>